<protein>
    <submittedName>
        <fullName evidence="1">Uncharacterized protein</fullName>
    </submittedName>
</protein>
<sequence>MIFNIKVEGDLITIRENGEHWAKVDTYKESIVMLVPNEKVESFKKAVLRMVELAGDADPFK</sequence>
<evidence type="ECO:0000313" key="1">
    <source>
        <dbReference type="EMBL" id="OWP61680.1"/>
    </source>
</evidence>
<reference evidence="1 2" key="1">
    <citation type="submission" date="2017-06" db="EMBL/GenBank/DDBJ databases">
        <title>Hymenobacter amundsenii sp. nov. isolated from regoliths in Antarctica.</title>
        <authorList>
            <person name="Sedlacek I."/>
            <person name="Kralova S."/>
            <person name="Pantucek R."/>
            <person name="Svec P."/>
            <person name="Holochova P."/>
            <person name="Stankova E."/>
            <person name="Vrbovska V."/>
            <person name="Busse H.-J."/>
        </authorList>
    </citation>
    <scope>NUCLEOTIDE SEQUENCE [LARGE SCALE GENOMIC DNA]</scope>
    <source>
        <strain evidence="1 2">CCM 8682</strain>
    </source>
</reference>
<dbReference type="EMBL" id="NIRR01000049">
    <property type="protein sequence ID" value="OWP61680.1"/>
    <property type="molecule type" value="Genomic_DNA"/>
</dbReference>
<organism evidence="1 2">
    <name type="scientific">Hymenobacter amundsenii</name>
    <dbReference type="NCBI Taxonomy" id="2006685"/>
    <lineage>
        <taxon>Bacteria</taxon>
        <taxon>Pseudomonadati</taxon>
        <taxon>Bacteroidota</taxon>
        <taxon>Cytophagia</taxon>
        <taxon>Cytophagales</taxon>
        <taxon>Hymenobacteraceae</taxon>
        <taxon>Hymenobacter</taxon>
    </lineage>
</organism>
<gene>
    <name evidence="1" type="ORF">CDA63_18240</name>
</gene>
<proteinExistence type="predicted"/>
<dbReference type="Proteomes" id="UP000197277">
    <property type="component" value="Unassembled WGS sequence"/>
</dbReference>
<evidence type="ECO:0000313" key="2">
    <source>
        <dbReference type="Proteomes" id="UP000197277"/>
    </source>
</evidence>
<name>A0A246FGL8_9BACT</name>
<comment type="caution">
    <text evidence="1">The sequence shown here is derived from an EMBL/GenBank/DDBJ whole genome shotgun (WGS) entry which is preliminary data.</text>
</comment>
<keyword evidence="2" id="KW-1185">Reference proteome</keyword>
<accession>A0A246FGL8</accession>
<dbReference type="AlphaFoldDB" id="A0A246FGL8"/>